<proteinExistence type="predicted"/>
<dbReference type="Proteomes" id="UP000712600">
    <property type="component" value="Unassembled WGS sequence"/>
</dbReference>
<evidence type="ECO:0000256" key="1">
    <source>
        <dbReference type="SAM" id="SignalP"/>
    </source>
</evidence>
<reference evidence="2" key="1">
    <citation type="submission" date="2019-12" db="EMBL/GenBank/DDBJ databases">
        <title>Genome sequencing and annotation of Brassica cretica.</title>
        <authorList>
            <person name="Studholme D.J."/>
            <person name="Sarris P."/>
        </authorList>
    </citation>
    <scope>NUCLEOTIDE SEQUENCE</scope>
    <source>
        <strain evidence="2">PFS-109/04</strain>
        <tissue evidence="2">Leaf</tissue>
    </source>
</reference>
<keyword evidence="1" id="KW-0732">Signal</keyword>
<feature type="signal peptide" evidence="1">
    <location>
        <begin position="1"/>
        <end position="21"/>
    </location>
</feature>
<feature type="chain" id="PRO_5035788383" description="Secreted protein" evidence="1">
    <location>
        <begin position="22"/>
        <end position="226"/>
    </location>
</feature>
<sequence>MASLSWWLFVAVSVIFRQGFAIPKIFRAEIWVVRSIGDNSSWRSVVKGAVNLVTACPVGILLKGEVLSSRLTNNLIMELVRTHNRGVGVGALQRCEPGAHGAGSSHGAVARVINGRECFPFPTVSNVGLNFRHCPCVSDEALCCCVASHVKLSASASPLSTSASLVKLSTDTSLVKLSAAVSQVNLSASASPEKFAAASLVNLSAVSIEALRLCISGEALHHCVSI</sequence>
<gene>
    <name evidence="2" type="ORF">F2Q69_00012466</name>
</gene>
<dbReference type="EMBL" id="QGKX02000996">
    <property type="protein sequence ID" value="KAF3553201.1"/>
    <property type="molecule type" value="Genomic_DNA"/>
</dbReference>
<evidence type="ECO:0000313" key="3">
    <source>
        <dbReference type="Proteomes" id="UP000712600"/>
    </source>
</evidence>
<accession>A0A8S9QWU6</accession>
<comment type="caution">
    <text evidence="2">The sequence shown here is derived from an EMBL/GenBank/DDBJ whole genome shotgun (WGS) entry which is preliminary data.</text>
</comment>
<name>A0A8S9QWU6_BRACR</name>
<evidence type="ECO:0000313" key="2">
    <source>
        <dbReference type="EMBL" id="KAF3553201.1"/>
    </source>
</evidence>
<organism evidence="2 3">
    <name type="scientific">Brassica cretica</name>
    <name type="common">Mustard</name>
    <dbReference type="NCBI Taxonomy" id="69181"/>
    <lineage>
        <taxon>Eukaryota</taxon>
        <taxon>Viridiplantae</taxon>
        <taxon>Streptophyta</taxon>
        <taxon>Embryophyta</taxon>
        <taxon>Tracheophyta</taxon>
        <taxon>Spermatophyta</taxon>
        <taxon>Magnoliopsida</taxon>
        <taxon>eudicotyledons</taxon>
        <taxon>Gunneridae</taxon>
        <taxon>Pentapetalae</taxon>
        <taxon>rosids</taxon>
        <taxon>malvids</taxon>
        <taxon>Brassicales</taxon>
        <taxon>Brassicaceae</taxon>
        <taxon>Brassiceae</taxon>
        <taxon>Brassica</taxon>
    </lineage>
</organism>
<dbReference type="AlphaFoldDB" id="A0A8S9QWU6"/>
<evidence type="ECO:0008006" key="4">
    <source>
        <dbReference type="Google" id="ProtNLM"/>
    </source>
</evidence>
<protein>
    <recommendedName>
        <fullName evidence="4">Secreted protein</fullName>
    </recommendedName>
</protein>